<feature type="signal peptide" evidence="12">
    <location>
        <begin position="1"/>
        <end position="26"/>
    </location>
</feature>
<dbReference type="InterPro" id="IPR003598">
    <property type="entry name" value="Ig_sub2"/>
</dbReference>
<dbReference type="Gene3D" id="2.60.40.10">
    <property type="entry name" value="Immunoglobulins"/>
    <property type="match status" value="14"/>
</dbReference>
<evidence type="ECO:0000256" key="9">
    <source>
        <dbReference type="ARBA" id="ARBA00023319"/>
    </source>
</evidence>
<dbReference type="InterPro" id="IPR003961">
    <property type="entry name" value="FN3_dom"/>
</dbReference>
<dbReference type="CDD" id="cd00063">
    <property type="entry name" value="FN3"/>
    <property type="match status" value="4"/>
</dbReference>
<accession>A0A2H8TNB3</accession>
<keyword evidence="3 12" id="KW-0732">Signal</keyword>
<evidence type="ECO:0000256" key="3">
    <source>
        <dbReference type="ARBA" id="ARBA00022729"/>
    </source>
</evidence>
<dbReference type="InterPro" id="IPR056754">
    <property type="entry name" value="DSCAM/DSCAML_C"/>
</dbReference>
<evidence type="ECO:0000256" key="6">
    <source>
        <dbReference type="ARBA" id="ARBA00022989"/>
    </source>
</evidence>
<reference evidence="15" key="1">
    <citation type="submission" date="2017-10" db="EMBL/GenBank/DDBJ databases">
        <title>Transcriptome Assembly of Sugarcane Aphid Adults.</title>
        <authorList>
            <person name="Scully E.D."/>
            <person name="Palmer N.A."/>
            <person name="Geib S.M."/>
            <person name="Sarath G."/>
            <person name="Sattler S.E."/>
        </authorList>
    </citation>
    <scope>NUCLEOTIDE SEQUENCE</scope>
    <source>
        <tissue evidence="15">Whole body</tissue>
    </source>
</reference>
<feature type="domain" description="Ig-like" evidence="13">
    <location>
        <begin position="250"/>
        <end position="347"/>
    </location>
</feature>
<dbReference type="PANTHER" id="PTHR10075">
    <property type="entry name" value="BASIGIN RELATED"/>
    <property type="match status" value="1"/>
</dbReference>
<dbReference type="EMBL" id="GFXV01003317">
    <property type="protein sequence ID" value="MBW15122.1"/>
    <property type="molecule type" value="Transcribed_RNA"/>
</dbReference>
<dbReference type="InterPro" id="IPR013783">
    <property type="entry name" value="Ig-like_fold"/>
</dbReference>
<feature type="domain" description="Fibronectin type-III" evidence="14">
    <location>
        <begin position="1033"/>
        <end position="1128"/>
    </location>
</feature>
<feature type="domain" description="Ig-like" evidence="13">
    <location>
        <begin position="541"/>
        <end position="630"/>
    </location>
</feature>
<evidence type="ECO:0000313" key="15">
    <source>
        <dbReference type="EMBL" id="MBW15122.1"/>
    </source>
</evidence>
<feature type="domain" description="Fibronectin type-III" evidence="14">
    <location>
        <begin position="929"/>
        <end position="1029"/>
    </location>
</feature>
<keyword evidence="7 11" id="KW-0472">Membrane</keyword>
<dbReference type="InterPro" id="IPR036179">
    <property type="entry name" value="Ig-like_dom_sf"/>
</dbReference>
<feature type="domain" description="Ig-like" evidence="13">
    <location>
        <begin position="139"/>
        <end position="238"/>
    </location>
</feature>
<evidence type="ECO:0000259" key="14">
    <source>
        <dbReference type="PROSITE" id="PS50853"/>
    </source>
</evidence>
<evidence type="ECO:0000256" key="8">
    <source>
        <dbReference type="ARBA" id="ARBA00023157"/>
    </source>
</evidence>
<dbReference type="Pfam" id="PF07679">
    <property type="entry name" value="I-set"/>
    <property type="match status" value="4"/>
</dbReference>
<feature type="chain" id="PRO_5014147030" evidence="12">
    <location>
        <begin position="27"/>
        <end position="1681"/>
    </location>
</feature>
<dbReference type="SUPFAM" id="SSF48726">
    <property type="entry name" value="Immunoglobulin"/>
    <property type="match status" value="9"/>
</dbReference>
<dbReference type="CDD" id="cd20956">
    <property type="entry name" value="IgI_4_Dscam"/>
    <property type="match status" value="1"/>
</dbReference>
<feature type="region of interest" description="Disordered" evidence="10">
    <location>
        <begin position="1607"/>
        <end position="1681"/>
    </location>
</feature>
<dbReference type="InterPro" id="IPR013098">
    <property type="entry name" value="Ig_I-set"/>
</dbReference>
<dbReference type="OrthoDB" id="5969272at2759"/>
<name>A0A2H8TNB3_9HEMI</name>
<dbReference type="GO" id="GO:0005886">
    <property type="term" value="C:plasma membrane"/>
    <property type="evidence" value="ECO:0007669"/>
    <property type="project" value="TreeGrafter"/>
</dbReference>
<feature type="compositionally biased region" description="Polar residues" evidence="10">
    <location>
        <begin position="1625"/>
        <end position="1640"/>
    </location>
</feature>
<dbReference type="GO" id="GO:0030424">
    <property type="term" value="C:axon"/>
    <property type="evidence" value="ECO:0007669"/>
    <property type="project" value="TreeGrafter"/>
</dbReference>
<dbReference type="Pfam" id="PF00041">
    <property type="entry name" value="fn3"/>
    <property type="match status" value="3"/>
</dbReference>
<keyword evidence="6 11" id="KW-1133">Transmembrane helix</keyword>
<dbReference type="GO" id="GO:0007156">
    <property type="term" value="P:homophilic cell adhesion via plasma membrane adhesion molecules"/>
    <property type="evidence" value="ECO:0007669"/>
    <property type="project" value="TreeGrafter"/>
</dbReference>
<dbReference type="PROSITE" id="PS50853">
    <property type="entry name" value="FN3"/>
    <property type="match status" value="4"/>
</dbReference>
<evidence type="ECO:0000256" key="1">
    <source>
        <dbReference type="ARBA" id="ARBA00004479"/>
    </source>
</evidence>
<evidence type="ECO:0000256" key="5">
    <source>
        <dbReference type="ARBA" id="ARBA00022889"/>
    </source>
</evidence>
<dbReference type="CDD" id="cd00096">
    <property type="entry name" value="Ig"/>
    <property type="match status" value="2"/>
</dbReference>
<feature type="domain" description="Ig-like" evidence="13">
    <location>
        <begin position="34"/>
        <end position="128"/>
    </location>
</feature>
<feature type="domain" description="Ig-like" evidence="13">
    <location>
        <begin position="827"/>
        <end position="922"/>
    </location>
</feature>
<dbReference type="Pfam" id="PF25059">
    <property type="entry name" value="FN3_DSCAM-DSCAML_C"/>
    <property type="match status" value="1"/>
</dbReference>
<evidence type="ECO:0000259" key="13">
    <source>
        <dbReference type="PROSITE" id="PS50835"/>
    </source>
</evidence>
<evidence type="ECO:0000256" key="11">
    <source>
        <dbReference type="SAM" id="Phobius"/>
    </source>
</evidence>
<dbReference type="InterPro" id="IPR003599">
    <property type="entry name" value="Ig_sub"/>
</dbReference>
<organism evidence="15">
    <name type="scientific">Melanaphis sacchari</name>
    <dbReference type="NCBI Taxonomy" id="742174"/>
    <lineage>
        <taxon>Eukaryota</taxon>
        <taxon>Metazoa</taxon>
        <taxon>Ecdysozoa</taxon>
        <taxon>Arthropoda</taxon>
        <taxon>Hexapoda</taxon>
        <taxon>Insecta</taxon>
        <taxon>Pterygota</taxon>
        <taxon>Neoptera</taxon>
        <taxon>Paraneoptera</taxon>
        <taxon>Hemiptera</taxon>
        <taxon>Sternorrhyncha</taxon>
        <taxon>Aphidomorpha</taxon>
        <taxon>Aphidoidea</taxon>
        <taxon>Aphididae</taxon>
        <taxon>Aphidini</taxon>
        <taxon>Melanaphis</taxon>
    </lineage>
</organism>
<dbReference type="GO" id="GO:0098632">
    <property type="term" value="F:cell-cell adhesion mediator activity"/>
    <property type="evidence" value="ECO:0007669"/>
    <property type="project" value="TreeGrafter"/>
</dbReference>
<keyword evidence="5" id="KW-0130">Cell adhesion</keyword>
<evidence type="ECO:0000256" key="7">
    <source>
        <dbReference type="ARBA" id="ARBA00023136"/>
    </source>
</evidence>
<dbReference type="PANTHER" id="PTHR10075:SF100">
    <property type="entry name" value="FASCICLIN-2"/>
    <property type="match status" value="1"/>
</dbReference>
<keyword evidence="9" id="KW-0393">Immunoglobulin domain</keyword>
<dbReference type="FunFam" id="2.60.40.10:FF:000333">
    <property type="entry name" value="Down syndrome cell adhesion molecule"/>
    <property type="match status" value="1"/>
</dbReference>
<keyword evidence="2 11" id="KW-0812">Transmembrane</keyword>
<comment type="subcellular location">
    <subcellularLocation>
        <location evidence="1">Membrane</location>
        <topology evidence="1">Single-pass type I membrane protein</topology>
    </subcellularLocation>
</comment>
<dbReference type="SUPFAM" id="SSF49265">
    <property type="entry name" value="Fibronectin type III"/>
    <property type="match status" value="2"/>
</dbReference>
<dbReference type="FunFam" id="2.60.40.10:FF:000104">
    <property type="entry name" value="Down syndrome cell adhesion molecule b"/>
    <property type="match status" value="1"/>
</dbReference>
<evidence type="ECO:0000256" key="10">
    <source>
        <dbReference type="SAM" id="MobiDB-lite"/>
    </source>
</evidence>
<dbReference type="SMART" id="SM00409">
    <property type="entry name" value="IG"/>
    <property type="match status" value="9"/>
</dbReference>
<proteinExistence type="predicted"/>
<dbReference type="FunFam" id="2.60.40.10:FF:000032">
    <property type="entry name" value="palladin isoform X1"/>
    <property type="match status" value="1"/>
</dbReference>
<dbReference type="SMART" id="SM00408">
    <property type="entry name" value="IGc2"/>
    <property type="match status" value="9"/>
</dbReference>
<feature type="domain" description="Fibronectin type-III" evidence="14">
    <location>
        <begin position="1323"/>
        <end position="1417"/>
    </location>
</feature>
<feature type="domain" description="Ig-like" evidence="13">
    <location>
        <begin position="442"/>
        <end position="536"/>
    </location>
</feature>
<gene>
    <name evidence="15" type="primary">Dscam2_65</name>
</gene>
<dbReference type="SMART" id="SM00060">
    <property type="entry name" value="FN3"/>
    <property type="match status" value="4"/>
</dbReference>
<evidence type="ECO:0000256" key="12">
    <source>
        <dbReference type="SAM" id="SignalP"/>
    </source>
</evidence>
<dbReference type="InterPro" id="IPR036116">
    <property type="entry name" value="FN3_sf"/>
</dbReference>
<dbReference type="Pfam" id="PF13927">
    <property type="entry name" value="Ig_3"/>
    <property type="match status" value="4"/>
</dbReference>
<feature type="transmembrane region" description="Helical" evidence="11">
    <location>
        <begin position="1439"/>
        <end position="1461"/>
    </location>
</feature>
<dbReference type="GO" id="GO:0070593">
    <property type="term" value="P:dendrite self-avoidance"/>
    <property type="evidence" value="ECO:0007669"/>
    <property type="project" value="TreeGrafter"/>
</dbReference>
<sequence>MKGRVLGCAVIRLVVALLCVNHIALGYGGEEHGPRFVVEPPVSVFFSNATGARVECSAEGTPKPLVHWQTVLDGSTVRGVRDLMHVDDNGTLVFSPFAEHQYTPDVHSVAYRCVAHSRAGTIVSRTVQVRAEVIRNFEPIVRDTVTMPGNVAVFNCHIPGVSFNENHVLPESVAITSWVQDGVFNIFPSWEIDSKIIMIPKTGQLRIANVDENDLRHSYTCRIVNKLTGFTQESSTFGRIYFESNRTMAPWSKSNDFTVHLVKQGDHLLLPCDVYGFPPPKVTWSSGTSTVVVTADTSAGGGSGGRSKAPMNFLRLRSVQKTDAGNYTCTARNSVGSKSLHHQVIVTPDMSAHVVPALADIESGRSVSFTCITSATDDNQIVTWLKDGVPRQSSSSTPPTYTLNVDSVQKDDQGMYQCVVTNKLNNEMAHSFAELRLSASKPTLKYKFIGHLLKPGPDVSLKCIAFGTPTPHITWKFDGNDVSLSQMRISVSQYVTEIGDVVSHFNITKVQVEDGGLYECIVSNRAGQVSHSAKIQVYGDPVAKKTPKIIARAGQQLQMTCPISGYPIFNINWEKDNKRLPGGKLLNKRHKVFANGSIVIENVQKKTDQGTYYCEASNDKHMVRASIEVIVIEPPHIHPFTIGDGYHEGGRVGWQCFITKGDGPLTIDWLKNNQSLDLASTPSLSVTYQNEYSSSVLIESIRLAHEGNYTCRATNPVATVEHTVTLTVLVPPEWIIEPKDVNVIRDDQAEVNCSASGHPKPTIKWKKGSSKDSDQFSDDILDNVTSDGTLVINKVTKKHEGYYACEANNEVGSPIVSIIRLNVQDLPHIILPNTKYMSINGGVASMDCEATGDQPIHISWIKGSVQLNYKSSNLRYNVEEMYTDTSVKSKLIISKVSATDSGRYVCVAENSLGKHEAAMELEIKVLGSPPDDLSCNVTTPNSVRLRWTDLNANNLMSDYVQGYILTYSKVVPADDLINEYNEIEVFHNGDDATISNLDTDTEYVFSIKVNTIQGPGKSSKPLICRTSESLPEAPAGLKSMLLSPNMALISWIPPKQPNGKIQHYTLYEREKINGMQGAVKSQSFEPHIRQIQLSMFRHSSNYLWWITATNSVGESDKSRTTSLSTVKSGGMPAAIGNFHGKIQTKWHTNIDLPCITSGIPTPNVKWTFNSQPIDLLHSQRLVYDNFTMHLESVTSMDSGNYTCTAWNVYGSENVTTSLLVVEPPKPPILGIVNVSWTNVSVNWTKAPNTYAVQQYLLSYKYINEPENMYTEISLPAHSNVFTLSNIKCGTTVAFSISASNRVGHGMQSRPFNVKTLQGKTPIAPTQNEAIEQMVSGFLIHLQKWNAKYCPITHFSVYKRLTTEKEWTTVNENITPNGIYSVETLSPSTNYNILIKCYNSAGMTSTIYTASTLTNYGGNYDKEALSVNDKIMLTIYNIAVMWPLAVALLLLFVISASLIICYKYRHMYKKNQRHLEANNMILKNNSCSKSEMHSDAYETCTPFKSKSTILTNDDSNYNEISPYATFQISPSKSPKRNKQYFCTNCGENLEICNCNRMYCSQADYTNFLRRPIPKRVPSYSDNNNDDIKSQSSSIHEFYGIERNSKTCEPMKKPKRRLLPLPDSRRGSNQSSRECRSTNLHETTFMMPIQHHGTYPHNDTDEEDNGTMSSGRGSRPVPYRVCY</sequence>
<dbReference type="GO" id="GO:0007411">
    <property type="term" value="P:axon guidance"/>
    <property type="evidence" value="ECO:0007669"/>
    <property type="project" value="TreeGrafter"/>
</dbReference>
<dbReference type="FunFam" id="2.60.40.10:FF:000017">
    <property type="entry name" value="Down syndrome cell adhesion molecule b"/>
    <property type="match status" value="1"/>
</dbReference>
<feature type="domain" description="Ig-like" evidence="13">
    <location>
        <begin position="732"/>
        <end position="817"/>
    </location>
</feature>
<keyword evidence="8" id="KW-1015">Disulfide bond</keyword>
<dbReference type="InterPro" id="IPR007110">
    <property type="entry name" value="Ig-like_dom"/>
</dbReference>
<feature type="domain" description="Ig-like" evidence="13">
    <location>
        <begin position="1132"/>
        <end position="1215"/>
    </location>
</feature>
<feature type="domain" description="Ig-like" evidence="13">
    <location>
        <begin position="348"/>
        <end position="436"/>
    </location>
</feature>
<protein>
    <submittedName>
        <fullName evidence="15">Down syndrome cell adhesion molecule-like protein Dscam2</fullName>
    </submittedName>
</protein>
<dbReference type="PROSITE" id="PS50835">
    <property type="entry name" value="IG_LIKE"/>
    <property type="match status" value="10"/>
</dbReference>
<evidence type="ECO:0000256" key="4">
    <source>
        <dbReference type="ARBA" id="ARBA00022737"/>
    </source>
</evidence>
<keyword evidence="4" id="KW-0677">Repeat</keyword>
<feature type="domain" description="Ig-like" evidence="13">
    <location>
        <begin position="635"/>
        <end position="727"/>
    </location>
</feature>
<feature type="domain" description="Fibronectin type-III" evidence="14">
    <location>
        <begin position="1223"/>
        <end position="1318"/>
    </location>
</feature>
<evidence type="ECO:0000256" key="2">
    <source>
        <dbReference type="ARBA" id="ARBA00022692"/>
    </source>
</evidence>